<dbReference type="OrthoDB" id="596910at2"/>
<dbReference type="InterPro" id="IPR001509">
    <property type="entry name" value="Epimerase_deHydtase"/>
</dbReference>
<dbReference type="EMBL" id="SWBP01000001">
    <property type="protein sequence ID" value="TKC00568.1"/>
    <property type="molecule type" value="Genomic_DNA"/>
</dbReference>
<keyword evidence="3" id="KW-1185">Reference proteome</keyword>
<evidence type="ECO:0000313" key="2">
    <source>
        <dbReference type="EMBL" id="TKC00568.1"/>
    </source>
</evidence>
<dbReference type="InterPro" id="IPR051783">
    <property type="entry name" value="NAD(P)-dependent_oxidoreduct"/>
</dbReference>
<accession>A0A4U1CA59</accession>
<dbReference type="RefSeq" id="WP_136824777.1">
    <property type="nucleotide sequence ID" value="NZ_SWBP01000001.1"/>
</dbReference>
<gene>
    <name evidence="2" type="ORF">FA046_02510</name>
</gene>
<dbReference type="GO" id="GO:0004029">
    <property type="term" value="F:aldehyde dehydrogenase (NAD+) activity"/>
    <property type="evidence" value="ECO:0007669"/>
    <property type="project" value="TreeGrafter"/>
</dbReference>
<dbReference type="InterPro" id="IPR036291">
    <property type="entry name" value="NAD(P)-bd_dom_sf"/>
</dbReference>
<protein>
    <submittedName>
        <fullName evidence="2">NAD-dependent epimerase/dehydratase family protein</fullName>
    </submittedName>
</protein>
<dbReference type="AlphaFoldDB" id="A0A4U1CA59"/>
<feature type="domain" description="NAD-dependent epimerase/dehydratase" evidence="1">
    <location>
        <begin position="2"/>
        <end position="226"/>
    </location>
</feature>
<sequence>MILVTGATGFLGAELVVQLLQKETQIKCIKRANSAIPQKLIPFNDKIEWLIADILDYSDLDDAFEGISKVYHCAALVSFDPSLKQKMLAINAEGTANIVNLCLSHSVKKLVHVSSIAALGEAKEGELIDEKIFWEGFESHDAYSVSKYRAEMEVWRGINEGLNAVIVNPSIIIGEDAGTAGSGALFETVKSGIKYYTRGAGGFVDVKDVAKAMILLMESEVSNERFIINAENYSYKNLFTEIAQAFHLPVPTKEAKPWMLALVWRANAIKNAITNAKGGLTKSTSKSASTIREFNNAKIKKQLNLEFIPISQSITKIVNSLKIS</sequence>
<evidence type="ECO:0000313" key="3">
    <source>
        <dbReference type="Proteomes" id="UP000308181"/>
    </source>
</evidence>
<comment type="caution">
    <text evidence="2">The sequence shown here is derived from an EMBL/GenBank/DDBJ whole genome shotgun (WGS) entry which is preliminary data.</text>
</comment>
<organism evidence="2 3">
    <name type="scientific">Pedobacter cryophilus</name>
    <dbReference type="NCBI Taxonomy" id="2571271"/>
    <lineage>
        <taxon>Bacteria</taxon>
        <taxon>Pseudomonadati</taxon>
        <taxon>Bacteroidota</taxon>
        <taxon>Sphingobacteriia</taxon>
        <taxon>Sphingobacteriales</taxon>
        <taxon>Sphingobacteriaceae</taxon>
        <taxon>Pedobacter</taxon>
    </lineage>
</organism>
<evidence type="ECO:0000259" key="1">
    <source>
        <dbReference type="Pfam" id="PF01370"/>
    </source>
</evidence>
<dbReference type="PANTHER" id="PTHR48079">
    <property type="entry name" value="PROTEIN YEEZ"/>
    <property type="match status" value="1"/>
</dbReference>
<reference evidence="2 3" key="1">
    <citation type="submission" date="2019-04" db="EMBL/GenBank/DDBJ databases">
        <title>Pedobacter sp. AR-3-17 sp. nov., isolated from Arctic soil.</title>
        <authorList>
            <person name="Dahal R.H."/>
            <person name="Kim D.-U."/>
        </authorList>
    </citation>
    <scope>NUCLEOTIDE SEQUENCE [LARGE SCALE GENOMIC DNA]</scope>
    <source>
        <strain evidence="2 3">AR-3-17</strain>
    </source>
</reference>
<dbReference type="SUPFAM" id="SSF51735">
    <property type="entry name" value="NAD(P)-binding Rossmann-fold domains"/>
    <property type="match status" value="1"/>
</dbReference>
<dbReference type="PANTHER" id="PTHR48079:SF6">
    <property type="entry name" value="NAD(P)-BINDING DOMAIN-CONTAINING PROTEIN-RELATED"/>
    <property type="match status" value="1"/>
</dbReference>
<dbReference type="Gene3D" id="3.40.50.720">
    <property type="entry name" value="NAD(P)-binding Rossmann-like Domain"/>
    <property type="match status" value="1"/>
</dbReference>
<dbReference type="Pfam" id="PF01370">
    <property type="entry name" value="Epimerase"/>
    <property type="match status" value="1"/>
</dbReference>
<dbReference type="Proteomes" id="UP000308181">
    <property type="component" value="Unassembled WGS sequence"/>
</dbReference>
<dbReference type="GO" id="GO:0005737">
    <property type="term" value="C:cytoplasm"/>
    <property type="evidence" value="ECO:0007669"/>
    <property type="project" value="TreeGrafter"/>
</dbReference>
<name>A0A4U1CA59_9SPHI</name>
<proteinExistence type="predicted"/>